<gene>
    <name evidence="4" type="ORF">GCM10010439_56550</name>
</gene>
<evidence type="ECO:0000313" key="5">
    <source>
        <dbReference type="Proteomes" id="UP001501842"/>
    </source>
</evidence>
<dbReference type="Gene3D" id="3.40.309.10">
    <property type="entry name" value="Aldehyde Dehydrogenase, Chain A, domain 2"/>
    <property type="match status" value="1"/>
</dbReference>
<accession>A0ABP6H3X2</accession>
<keyword evidence="2" id="KW-0560">Oxidoreductase</keyword>
<dbReference type="InterPro" id="IPR016163">
    <property type="entry name" value="Ald_DH_C"/>
</dbReference>
<dbReference type="InterPro" id="IPR015590">
    <property type="entry name" value="Aldehyde_DH_dom"/>
</dbReference>
<sequence>MKGQAMREYLKFYIGGQWVDPAESQTMDVVNPATEEVCGKVAAGSAADVDRAVAAARSAFTSWSETSREERVQVLQNILEEYQKRAGDLASALTEEMGAPAALAGGFQVGLGAGHLGTAIELLKGFVFEEQRGATLVVKEPIGVCGLITPWNWPLNQIAVKVFPALASGCTVVLKPSEQSPFTGQIFAEILHAAGVPAGVFNLVQGDGLGVGVPLSSHPGVDMVSFTGSTRAGVEVARNAAPTVKRVTQELGGKGPNIILDDEAFASNVAQGVGDMMGNSGQTCSAPSRMLVPAARMAEAIGIAREAAAAITVGDPQGEFTIGPVVSGAQFEKIQALIQKGVDEGATLVAGGPGRPEGLERGFYVKPTVFADVTNDMTIAREEIFGPVLTILGYDDVDHAVEIANDTEYGLAGYVAGADLAQARAVARRIRAGWVAINGGFDFACPFGGYKKSGNGREWGEFGFHEYLETKGILGYAPDEEDA</sequence>
<dbReference type="SUPFAM" id="SSF53720">
    <property type="entry name" value="ALDH-like"/>
    <property type="match status" value="1"/>
</dbReference>
<dbReference type="Pfam" id="PF00171">
    <property type="entry name" value="Aldedh"/>
    <property type="match status" value="1"/>
</dbReference>
<dbReference type="InterPro" id="IPR016162">
    <property type="entry name" value="Ald_DH_N"/>
</dbReference>
<comment type="caution">
    <text evidence="4">The sequence shown here is derived from an EMBL/GenBank/DDBJ whole genome shotgun (WGS) entry which is preliminary data.</text>
</comment>
<feature type="domain" description="Aldehyde dehydrogenase" evidence="3">
    <location>
        <begin position="18"/>
        <end position="471"/>
    </location>
</feature>
<proteinExistence type="inferred from homology"/>
<dbReference type="EMBL" id="BAAATZ010000029">
    <property type="protein sequence ID" value="GAA2734362.1"/>
    <property type="molecule type" value="Genomic_DNA"/>
</dbReference>
<dbReference type="Proteomes" id="UP001501842">
    <property type="component" value="Unassembled WGS sequence"/>
</dbReference>
<dbReference type="PANTHER" id="PTHR42804">
    <property type="entry name" value="ALDEHYDE DEHYDROGENASE"/>
    <property type="match status" value="1"/>
</dbReference>
<evidence type="ECO:0000313" key="4">
    <source>
        <dbReference type="EMBL" id="GAA2734362.1"/>
    </source>
</evidence>
<dbReference type="InterPro" id="IPR016161">
    <property type="entry name" value="Ald_DH/histidinol_DH"/>
</dbReference>
<reference evidence="5" key="1">
    <citation type="journal article" date="2019" name="Int. J. Syst. Evol. Microbiol.">
        <title>The Global Catalogue of Microorganisms (GCM) 10K type strain sequencing project: providing services to taxonomists for standard genome sequencing and annotation.</title>
        <authorList>
            <consortium name="The Broad Institute Genomics Platform"/>
            <consortium name="The Broad Institute Genome Sequencing Center for Infectious Disease"/>
            <person name="Wu L."/>
            <person name="Ma J."/>
        </authorList>
    </citation>
    <scope>NUCLEOTIDE SEQUENCE [LARGE SCALE GENOMIC DNA]</scope>
    <source>
        <strain evidence="5">JCM 8201</strain>
    </source>
</reference>
<dbReference type="PANTHER" id="PTHR42804:SF1">
    <property type="entry name" value="ALDEHYDE DEHYDROGENASE-RELATED"/>
    <property type="match status" value="1"/>
</dbReference>
<evidence type="ECO:0000256" key="2">
    <source>
        <dbReference type="ARBA" id="ARBA00023002"/>
    </source>
</evidence>
<name>A0ABP6H3X2_9ACTN</name>
<protein>
    <submittedName>
        <fullName evidence="4">Aldehyde dehydrogenase family protein</fullName>
    </submittedName>
</protein>
<keyword evidence="5" id="KW-1185">Reference proteome</keyword>
<organism evidence="4 5">
    <name type="scientific">Actinocorallia aurantiaca</name>
    <dbReference type="NCBI Taxonomy" id="46204"/>
    <lineage>
        <taxon>Bacteria</taxon>
        <taxon>Bacillati</taxon>
        <taxon>Actinomycetota</taxon>
        <taxon>Actinomycetes</taxon>
        <taxon>Streptosporangiales</taxon>
        <taxon>Thermomonosporaceae</taxon>
        <taxon>Actinocorallia</taxon>
    </lineage>
</organism>
<evidence type="ECO:0000256" key="1">
    <source>
        <dbReference type="ARBA" id="ARBA00009986"/>
    </source>
</evidence>
<evidence type="ECO:0000259" key="3">
    <source>
        <dbReference type="Pfam" id="PF00171"/>
    </source>
</evidence>
<comment type="similarity">
    <text evidence="1">Belongs to the aldehyde dehydrogenase family.</text>
</comment>
<dbReference type="CDD" id="cd07138">
    <property type="entry name" value="ALDH_CddD_SSP0762"/>
    <property type="match status" value="1"/>
</dbReference>
<dbReference type="Gene3D" id="3.40.605.10">
    <property type="entry name" value="Aldehyde Dehydrogenase, Chain A, domain 1"/>
    <property type="match status" value="1"/>
</dbReference>